<dbReference type="InterPro" id="IPR052701">
    <property type="entry name" value="GAG_Ulvan_Degrading_Sulfatases"/>
</dbReference>
<feature type="domain" description="Sulfatase N-terminal" evidence="3">
    <location>
        <begin position="377"/>
        <end position="666"/>
    </location>
</feature>
<feature type="transmembrane region" description="Helical" evidence="2">
    <location>
        <begin position="12"/>
        <end position="32"/>
    </location>
</feature>
<comment type="caution">
    <text evidence="4">The sequence shown here is derived from an EMBL/GenBank/DDBJ whole genome shotgun (WGS) entry which is preliminary data.</text>
</comment>
<evidence type="ECO:0000259" key="3">
    <source>
        <dbReference type="Pfam" id="PF00884"/>
    </source>
</evidence>
<dbReference type="SUPFAM" id="SSF53649">
    <property type="entry name" value="Alkaline phosphatase-like"/>
    <property type="match status" value="1"/>
</dbReference>
<proteinExistence type="predicted"/>
<reference evidence="4 5" key="1">
    <citation type="submission" date="2024-09" db="EMBL/GenBank/DDBJ databases">
        <title>Laminarin stimulates single cell rates of sulfate reduction while oxygen inhibits transcriptomic activity in coastal marine sediment.</title>
        <authorList>
            <person name="Lindsay M."/>
            <person name="Orcutt B."/>
            <person name="Emerson D."/>
            <person name="Stepanauskas R."/>
            <person name="D'Angelo T."/>
        </authorList>
    </citation>
    <scope>NUCLEOTIDE SEQUENCE [LARGE SCALE GENOMIC DNA]</scope>
    <source>
        <strain evidence="4">SAG AM-311-K15</strain>
    </source>
</reference>
<sequence length="702" mass="78918">MSGSIITRAIKLGRGSFILVQAVLLLTIPLLFMSACSEDHSADLSSEKIVMPLFFQDHDEQTAPGSPMILEPTPKRQANSTTQSQPDQYQTQTGNKTGPGLNFLVDFKANSYSELKVVLKVKSTAPPDVSPALAKSIQQHKNEKNRQPMFIAFEQRDEIIFSWRLRDEKLFHPEKTIRRSFSRNGTNKTAVEISLLTSPYWQGQVAEIRAEIFCPETSSGYEITKLEFIPLNNSIFKNARGMRFRSGVQQVIVVSMPSTHIVRTRLTSDSFLGIGCGLLRGSSAIWSGSVLFSVVLKERKQDAEIPLFQKSLQTKKPGEQDCLTTEINLQQWADQDVTLIFKVEPELTSMTITPDIYAVWTQPFLFNRSLLRRKPLPNILVISLDTLRPDILGCYGSPDGLTPNIDRFSRHSSLFAEAISQAPSTTSSHGSLFTSRYPFQLGFHAGRGKLENSNLTLATILMRQGWFTGAVTGGAKMAAFTGLDQGFYSYSTRDPSGTAVKNYVLPWLEQHAHKPFFFFYHTYHIHAPYRFNPAITAHIFPEYKGSITGSETIENPRLTNISRTDKQYLWTLYKTGLREMDTYLGQLFSFLVKHQLAASTLLIILSDHGEQFGEFDDLFGHCNSLFDTLLKVPVLIKFPDQKPRSAIFLSPITLLDVTPTILDYLHIDKSNQMQGLSVLPLLHASDAVTPFAFSEMSWRILC</sequence>
<dbReference type="InterPro" id="IPR017850">
    <property type="entry name" value="Alkaline_phosphatase_core_sf"/>
</dbReference>
<dbReference type="InterPro" id="IPR000917">
    <property type="entry name" value="Sulfatase_N"/>
</dbReference>
<keyword evidence="2" id="KW-0472">Membrane</keyword>
<dbReference type="Gene3D" id="3.40.720.10">
    <property type="entry name" value="Alkaline Phosphatase, subunit A"/>
    <property type="match status" value="1"/>
</dbReference>
<name>A0ABV6Z3D5_UNCC1</name>
<evidence type="ECO:0000256" key="2">
    <source>
        <dbReference type="SAM" id="Phobius"/>
    </source>
</evidence>
<feature type="compositionally biased region" description="Polar residues" evidence="1">
    <location>
        <begin position="76"/>
        <end position="96"/>
    </location>
</feature>
<keyword evidence="2" id="KW-1133">Transmembrane helix</keyword>
<accession>A0ABV6Z3D5</accession>
<dbReference type="CDD" id="cd16148">
    <property type="entry name" value="sulfatase_like"/>
    <property type="match status" value="1"/>
</dbReference>
<dbReference type="Pfam" id="PF00884">
    <property type="entry name" value="Sulfatase"/>
    <property type="match status" value="1"/>
</dbReference>
<dbReference type="PANTHER" id="PTHR43751">
    <property type="entry name" value="SULFATASE"/>
    <property type="match status" value="1"/>
</dbReference>
<dbReference type="PANTHER" id="PTHR43751:SF3">
    <property type="entry name" value="SULFATASE N-TERMINAL DOMAIN-CONTAINING PROTEIN"/>
    <property type="match status" value="1"/>
</dbReference>
<feature type="region of interest" description="Disordered" evidence="1">
    <location>
        <begin position="61"/>
        <end position="97"/>
    </location>
</feature>
<gene>
    <name evidence="4" type="ORF">ACFL27_22325</name>
</gene>
<dbReference type="EMBL" id="JBHPBY010000393">
    <property type="protein sequence ID" value="MFC1852945.1"/>
    <property type="molecule type" value="Genomic_DNA"/>
</dbReference>
<evidence type="ECO:0000313" key="5">
    <source>
        <dbReference type="Proteomes" id="UP001594351"/>
    </source>
</evidence>
<organism evidence="4 5">
    <name type="scientific">candidate division CSSED10-310 bacterium</name>
    <dbReference type="NCBI Taxonomy" id="2855610"/>
    <lineage>
        <taxon>Bacteria</taxon>
        <taxon>Bacteria division CSSED10-310</taxon>
    </lineage>
</organism>
<evidence type="ECO:0000313" key="4">
    <source>
        <dbReference type="EMBL" id="MFC1852945.1"/>
    </source>
</evidence>
<evidence type="ECO:0000256" key="1">
    <source>
        <dbReference type="SAM" id="MobiDB-lite"/>
    </source>
</evidence>
<protein>
    <submittedName>
        <fullName evidence="4">Sulfatase</fullName>
    </submittedName>
</protein>
<dbReference type="Proteomes" id="UP001594351">
    <property type="component" value="Unassembled WGS sequence"/>
</dbReference>
<keyword evidence="2" id="KW-0812">Transmembrane</keyword>
<keyword evidence="5" id="KW-1185">Reference proteome</keyword>